<evidence type="ECO:0000313" key="2">
    <source>
        <dbReference type="Proteomes" id="UP000441717"/>
    </source>
</evidence>
<dbReference type="RefSeq" id="WP_152945841.1">
    <property type="nucleotide sequence ID" value="NZ_WHYR01000013.1"/>
</dbReference>
<accession>A0A6N7IPF6</accession>
<sequence>MKQIMSLRGIEHKELRKFKQGGGIWGSKANHFDSVHFKAMKDLSASSKRGVGFHGLCFITLGLDIPASSALVHGAAM</sequence>
<dbReference type="AlphaFoldDB" id="A0A6N7IPF6"/>
<dbReference type="EMBL" id="WHYR01000013">
    <property type="protein sequence ID" value="MQL51912.1"/>
    <property type="molecule type" value="Genomic_DNA"/>
</dbReference>
<comment type="caution">
    <text evidence="1">The sequence shown here is derived from an EMBL/GenBank/DDBJ whole genome shotgun (WGS) entry which is preliminary data.</text>
</comment>
<gene>
    <name evidence="1" type="ORF">GFC01_06460</name>
</gene>
<evidence type="ECO:0000313" key="1">
    <source>
        <dbReference type="EMBL" id="MQL51912.1"/>
    </source>
</evidence>
<reference evidence="1 2" key="1">
    <citation type="submission" date="2019-10" db="EMBL/GenBank/DDBJ databases">
        <title>Comparative genomics of sulfur disproportionating microorganisms.</title>
        <authorList>
            <person name="Ward L.M."/>
            <person name="Bertran E."/>
            <person name="Johnston D."/>
        </authorList>
    </citation>
    <scope>NUCLEOTIDE SEQUENCE [LARGE SCALE GENOMIC DNA]</scope>
    <source>
        <strain evidence="1 2">DSM 14055</strain>
    </source>
</reference>
<keyword evidence="2" id="KW-1185">Reference proteome</keyword>
<proteinExistence type="predicted"/>
<organism evidence="1 2">
    <name type="scientific">Desulfofundulus thermobenzoicus</name>
    <dbReference type="NCBI Taxonomy" id="29376"/>
    <lineage>
        <taxon>Bacteria</taxon>
        <taxon>Bacillati</taxon>
        <taxon>Bacillota</taxon>
        <taxon>Clostridia</taxon>
        <taxon>Eubacteriales</taxon>
        <taxon>Peptococcaceae</taxon>
        <taxon>Desulfofundulus</taxon>
    </lineage>
</organism>
<name>A0A6N7IPF6_9FIRM</name>
<dbReference type="Proteomes" id="UP000441717">
    <property type="component" value="Unassembled WGS sequence"/>
</dbReference>
<protein>
    <submittedName>
        <fullName evidence="1">Uncharacterized protein</fullName>
    </submittedName>
</protein>